<dbReference type="Pfam" id="PF01476">
    <property type="entry name" value="LysM"/>
    <property type="match status" value="1"/>
</dbReference>
<dbReference type="AlphaFoldDB" id="A0A316WR95"/>
<protein>
    <recommendedName>
        <fullName evidence="1">LysM domain-containing protein</fullName>
    </recommendedName>
</protein>
<comment type="caution">
    <text evidence="2">The sequence shown here is derived from an EMBL/GenBank/DDBJ whole genome shotgun (WGS) entry which is preliminary data.</text>
</comment>
<evidence type="ECO:0000313" key="3">
    <source>
        <dbReference type="Proteomes" id="UP000236594"/>
    </source>
</evidence>
<dbReference type="OrthoDB" id="1081532at2"/>
<proteinExistence type="predicted"/>
<dbReference type="CDD" id="cd00118">
    <property type="entry name" value="LysM"/>
    <property type="match status" value="1"/>
</dbReference>
<feature type="domain" description="LysM" evidence="1">
    <location>
        <begin position="4"/>
        <end position="49"/>
    </location>
</feature>
<dbReference type="RefSeq" id="WP_109714258.1">
    <property type="nucleotide sequence ID" value="NZ_PPED02000007.1"/>
</dbReference>
<keyword evidence="3" id="KW-1185">Reference proteome</keyword>
<sequence>MNFIQYKIQKKDTLQSIAEKQQISVKELVDFHNQHSGMTGVIIGNALPIHLEHIFVSKEHIKKQKVKSIKEGDKVTFNQKARYRCVQVNTTSINGEVAQFVEQKFQYLLKMDTVNQLGSVKREDYLKKMTPPVMLNVLDFIAETDHIKHNTLFTLDEKGQINTILNRRELNENWIEYKKQKLHHNPFIIELAKTNADAVQEIIKLGDVQFSHEASNEEEYRKDFFYFTCFNQYTLNDHLETSHFDFLSTVVPPNVVPLSLRYDKVSEQNDILTIRMIAEYQLTKELEEKIISQYNVLHKPSIGFSYTQYKLIFRSTIEIDTQTRLVKTATVKMKESIADNIENECNYTIKQLENYTPDEGN</sequence>
<accession>A0A316WR95</accession>
<name>A0A316WR95_9FLAO</name>
<organism evidence="2 3">
    <name type="scientific">Chryseobacterium phosphatilyticum</name>
    <dbReference type="NCBI Taxonomy" id="475075"/>
    <lineage>
        <taxon>Bacteria</taxon>
        <taxon>Pseudomonadati</taxon>
        <taxon>Bacteroidota</taxon>
        <taxon>Flavobacteriia</taxon>
        <taxon>Flavobacteriales</taxon>
        <taxon>Weeksellaceae</taxon>
        <taxon>Chryseobacterium group</taxon>
        <taxon>Chryseobacterium</taxon>
    </lineage>
</organism>
<dbReference type="PROSITE" id="PS51782">
    <property type="entry name" value="LYSM"/>
    <property type="match status" value="1"/>
</dbReference>
<evidence type="ECO:0000259" key="1">
    <source>
        <dbReference type="PROSITE" id="PS51782"/>
    </source>
</evidence>
<gene>
    <name evidence="2" type="ORF">C1631_022130</name>
</gene>
<dbReference type="InterPro" id="IPR018392">
    <property type="entry name" value="LysM"/>
</dbReference>
<reference evidence="2 3" key="1">
    <citation type="submission" date="2018-04" db="EMBL/GenBank/DDBJ databases">
        <title>Draft Genome Sequence of Phosphate-Solubilizing Chryseobacterium sp. ISE14 that is a Biocontrol and Plant Growth-Promoting Rhizobacterium Isolated from Cucumber.</title>
        <authorList>
            <person name="Jeong J.-J."/>
            <person name="Sang M.K."/>
            <person name="Choi I.-G."/>
            <person name="Kim K.D."/>
        </authorList>
    </citation>
    <scope>NUCLEOTIDE SEQUENCE [LARGE SCALE GENOMIC DNA]</scope>
    <source>
        <strain evidence="2 3">ISE14</strain>
    </source>
</reference>
<dbReference type="Proteomes" id="UP000236594">
    <property type="component" value="Unassembled WGS sequence"/>
</dbReference>
<evidence type="ECO:0000313" key="2">
    <source>
        <dbReference type="EMBL" id="PWN63669.1"/>
    </source>
</evidence>
<dbReference type="EMBL" id="PPED02000007">
    <property type="protein sequence ID" value="PWN63669.1"/>
    <property type="molecule type" value="Genomic_DNA"/>
</dbReference>